<protein>
    <submittedName>
        <fullName evidence="2">Uncharacterized protein</fullName>
    </submittedName>
</protein>
<keyword evidence="1" id="KW-0732">Signal</keyword>
<name>A0AAV7UA10_PLEWA</name>
<accession>A0AAV7UA10</accession>
<gene>
    <name evidence="2" type="ORF">NDU88_002550</name>
</gene>
<keyword evidence="3" id="KW-1185">Reference proteome</keyword>
<evidence type="ECO:0000256" key="1">
    <source>
        <dbReference type="SAM" id="SignalP"/>
    </source>
</evidence>
<proteinExistence type="predicted"/>
<comment type="caution">
    <text evidence="2">The sequence shown here is derived from an EMBL/GenBank/DDBJ whole genome shotgun (WGS) entry which is preliminary data.</text>
</comment>
<dbReference type="Proteomes" id="UP001066276">
    <property type="component" value="Chromosome 3_1"/>
</dbReference>
<organism evidence="2 3">
    <name type="scientific">Pleurodeles waltl</name>
    <name type="common">Iberian ribbed newt</name>
    <dbReference type="NCBI Taxonomy" id="8319"/>
    <lineage>
        <taxon>Eukaryota</taxon>
        <taxon>Metazoa</taxon>
        <taxon>Chordata</taxon>
        <taxon>Craniata</taxon>
        <taxon>Vertebrata</taxon>
        <taxon>Euteleostomi</taxon>
        <taxon>Amphibia</taxon>
        <taxon>Batrachia</taxon>
        <taxon>Caudata</taxon>
        <taxon>Salamandroidea</taxon>
        <taxon>Salamandridae</taxon>
        <taxon>Pleurodelinae</taxon>
        <taxon>Pleurodeles</taxon>
    </lineage>
</organism>
<evidence type="ECO:0000313" key="2">
    <source>
        <dbReference type="EMBL" id="KAJ1185763.1"/>
    </source>
</evidence>
<dbReference type="AlphaFoldDB" id="A0AAV7UA10"/>
<feature type="chain" id="PRO_5043854746" evidence="1">
    <location>
        <begin position="29"/>
        <end position="88"/>
    </location>
</feature>
<sequence length="88" mass="9438">MGAGPGPDSVPARLAAVLALLCPARLWSRPPPRPLTSLWGSRTAEGQAPHLLRRDARSVASVPNRGHPGRDDNLGFTRLFCRSFAVLT</sequence>
<evidence type="ECO:0000313" key="3">
    <source>
        <dbReference type="Proteomes" id="UP001066276"/>
    </source>
</evidence>
<dbReference type="EMBL" id="JANPWB010000005">
    <property type="protein sequence ID" value="KAJ1185763.1"/>
    <property type="molecule type" value="Genomic_DNA"/>
</dbReference>
<reference evidence="2" key="1">
    <citation type="journal article" date="2022" name="bioRxiv">
        <title>Sequencing and chromosome-scale assembly of the giantPleurodeles waltlgenome.</title>
        <authorList>
            <person name="Brown T."/>
            <person name="Elewa A."/>
            <person name="Iarovenko S."/>
            <person name="Subramanian E."/>
            <person name="Araus A.J."/>
            <person name="Petzold A."/>
            <person name="Susuki M."/>
            <person name="Suzuki K.-i.T."/>
            <person name="Hayashi T."/>
            <person name="Toyoda A."/>
            <person name="Oliveira C."/>
            <person name="Osipova E."/>
            <person name="Leigh N.D."/>
            <person name="Simon A."/>
            <person name="Yun M.H."/>
        </authorList>
    </citation>
    <scope>NUCLEOTIDE SEQUENCE</scope>
    <source>
        <strain evidence="2">20211129_DDA</strain>
        <tissue evidence="2">Liver</tissue>
    </source>
</reference>
<feature type="signal peptide" evidence="1">
    <location>
        <begin position="1"/>
        <end position="28"/>
    </location>
</feature>